<proteinExistence type="predicted"/>
<dbReference type="SUPFAM" id="SSF55729">
    <property type="entry name" value="Acyl-CoA N-acyltransferases (Nat)"/>
    <property type="match status" value="1"/>
</dbReference>
<dbReference type="InterPro" id="IPR052523">
    <property type="entry name" value="Trichothecene_AcTrans"/>
</dbReference>
<dbReference type="PANTHER" id="PTHR42791">
    <property type="entry name" value="GNAT FAMILY ACETYLTRANSFERASE"/>
    <property type="match status" value="1"/>
</dbReference>
<dbReference type="OrthoDB" id="410198at2759"/>
<dbReference type="Pfam" id="PF13508">
    <property type="entry name" value="Acetyltransf_7"/>
    <property type="match status" value="1"/>
</dbReference>
<sequence length="208" mass="23179">MVQIRPATDADLGEIVELSMLAFDPSTDAITRSLFPPHLQTPERPGSEAIREWSIARKSARLHAKRSVMMVAIDDVGKVVGYSMWFAPVEGNEEELPRPKRTFAGMDQAAFAELREVIMEDEQRMFGEKGAADVWNLDSLGVHPQHQKRGIGRMLLDWGVQQAVTQERDCYLVATPAGVALYRAAGFDSVKTVEIFGTPHVSMRKRAL</sequence>
<protein>
    <recommendedName>
        <fullName evidence="1">N-acetyltransferase domain-containing protein</fullName>
    </recommendedName>
</protein>
<name>A0A9W9XL59_9EURO</name>
<dbReference type="Proteomes" id="UP001149954">
    <property type="component" value="Unassembled WGS sequence"/>
</dbReference>
<gene>
    <name evidence="2" type="ORF">N7463_010627</name>
</gene>
<organism evidence="2 3">
    <name type="scientific">Penicillium fimorum</name>
    <dbReference type="NCBI Taxonomy" id="1882269"/>
    <lineage>
        <taxon>Eukaryota</taxon>
        <taxon>Fungi</taxon>
        <taxon>Dikarya</taxon>
        <taxon>Ascomycota</taxon>
        <taxon>Pezizomycotina</taxon>
        <taxon>Eurotiomycetes</taxon>
        <taxon>Eurotiomycetidae</taxon>
        <taxon>Eurotiales</taxon>
        <taxon>Aspergillaceae</taxon>
        <taxon>Penicillium</taxon>
    </lineage>
</organism>
<reference evidence="2" key="1">
    <citation type="submission" date="2022-12" db="EMBL/GenBank/DDBJ databases">
        <authorList>
            <person name="Petersen C."/>
        </authorList>
    </citation>
    <scope>NUCLEOTIDE SEQUENCE</scope>
    <source>
        <strain evidence="2">IBT 29495</strain>
    </source>
</reference>
<dbReference type="GO" id="GO:0016747">
    <property type="term" value="F:acyltransferase activity, transferring groups other than amino-acyl groups"/>
    <property type="evidence" value="ECO:0007669"/>
    <property type="project" value="InterPro"/>
</dbReference>
<accession>A0A9W9XL59</accession>
<dbReference type="PROSITE" id="PS51186">
    <property type="entry name" value="GNAT"/>
    <property type="match status" value="1"/>
</dbReference>
<evidence type="ECO:0000313" key="2">
    <source>
        <dbReference type="EMBL" id="KAJ5494540.1"/>
    </source>
</evidence>
<dbReference type="InterPro" id="IPR000182">
    <property type="entry name" value="GNAT_dom"/>
</dbReference>
<dbReference type="InterPro" id="IPR016181">
    <property type="entry name" value="Acyl_CoA_acyltransferase"/>
</dbReference>
<dbReference type="Gene3D" id="3.40.630.30">
    <property type="match status" value="1"/>
</dbReference>
<evidence type="ECO:0000259" key="1">
    <source>
        <dbReference type="PROSITE" id="PS51186"/>
    </source>
</evidence>
<comment type="caution">
    <text evidence="2">The sequence shown here is derived from an EMBL/GenBank/DDBJ whole genome shotgun (WGS) entry which is preliminary data.</text>
</comment>
<dbReference type="EMBL" id="JAPWDS010000006">
    <property type="protein sequence ID" value="KAJ5494540.1"/>
    <property type="molecule type" value="Genomic_DNA"/>
</dbReference>
<feature type="domain" description="N-acetyltransferase" evidence="1">
    <location>
        <begin position="2"/>
        <end position="208"/>
    </location>
</feature>
<evidence type="ECO:0000313" key="3">
    <source>
        <dbReference type="Proteomes" id="UP001149954"/>
    </source>
</evidence>
<keyword evidence="3" id="KW-1185">Reference proteome</keyword>
<dbReference type="CDD" id="cd04301">
    <property type="entry name" value="NAT_SF"/>
    <property type="match status" value="1"/>
</dbReference>
<dbReference type="AlphaFoldDB" id="A0A9W9XL59"/>
<reference evidence="2" key="2">
    <citation type="journal article" date="2023" name="IMA Fungus">
        <title>Comparative genomic study of the Penicillium genus elucidates a diverse pangenome and 15 lateral gene transfer events.</title>
        <authorList>
            <person name="Petersen C."/>
            <person name="Sorensen T."/>
            <person name="Nielsen M.R."/>
            <person name="Sondergaard T.E."/>
            <person name="Sorensen J.L."/>
            <person name="Fitzpatrick D.A."/>
            <person name="Frisvad J.C."/>
            <person name="Nielsen K.L."/>
        </authorList>
    </citation>
    <scope>NUCLEOTIDE SEQUENCE</scope>
    <source>
        <strain evidence="2">IBT 29495</strain>
    </source>
</reference>
<dbReference type="PANTHER" id="PTHR42791:SF2">
    <property type="entry name" value="N-ACETYLTRANSFERASE DOMAIN-CONTAINING PROTEIN"/>
    <property type="match status" value="1"/>
</dbReference>